<reference evidence="1" key="3">
    <citation type="submission" date="2023-05" db="EMBL/GenBank/DDBJ databases">
        <authorList>
            <person name="Smith C.H."/>
        </authorList>
    </citation>
    <scope>NUCLEOTIDE SEQUENCE</scope>
    <source>
        <strain evidence="1">CHS0354</strain>
        <tissue evidence="1">Mantle</tissue>
    </source>
</reference>
<sequence length="109" mass="12508">VSVTDRRGTVSYHVNLLSGCKRAALLKPQVDENDGVYIDFPPMTGECDIGVKFGVNLSKEQREYIRNLCKEFQDVITRPGRTNILTHSIKTTSETRIKQRIPFAQRRER</sequence>
<accession>A0AAE0SGV2</accession>
<comment type="caution">
    <text evidence="1">The sequence shown here is derived from an EMBL/GenBank/DDBJ whole genome shotgun (WGS) entry which is preliminary data.</text>
</comment>
<dbReference type="AlphaFoldDB" id="A0AAE0SGV2"/>
<name>A0AAE0SGV2_9BIVA</name>
<keyword evidence="2" id="KW-1185">Reference proteome</keyword>
<reference evidence="1" key="2">
    <citation type="journal article" date="2021" name="Genome Biol. Evol.">
        <title>Developing a high-quality reference genome for a parasitic bivalve with doubly uniparental inheritance (Bivalvia: Unionida).</title>
        <authorList>
            <person name="Smith C.H."/>
        </authorList>
    </citation>
    <scope>NUCLEOTIDE SEQUENCE</scope>
    <source>
        <strain evidence="1">CHS0354</strain>
        <tissue evidence="1">Mantle</tissue>
    </source>
</reference>
<protein>
    <submittedName>
        <fullName evidence="1">Uncharacterized protein</fullName>
    </submittedName>
</protein>
<evidence type="ECO:0000313" key="2">
    <source>
        <dbReference type="Proteomes" id="UP001195483"/>
    </source>
</evidence>
<reference evidence="1" key="1">
    <citation type="journal article" date="2021" name="Genome Biol. Evol.">
        <title>A High-Quality Reference Genome for a Parasitic Bivalve with Doubly Uniparental Inheritance (Bivalvia: Unionida).</title>
        <authorList>
            <person name="Smith C.H."/>
        </authorList>
    </citation>
    <scope>NUCLEOTIDE SEQUENCE</scope>
    <source>
        <strain evidence="1">CHS0354</strain>
    </source>
</reference>
<feature type="non-terminal residue" evidence="1">
    <location>
        <position position="1"/>
    </location>
</feature>
<organism evidence="1 2">
    <name type="scientific">Potamilus streckersoni</name>
    <dbReference type="NCBI Taxonomy" id="2493646"/>
    <lineage>
        <taxon>Eukaryota</taxon>
        <taxon>Metazoa</taxon>
        <taxon>Spiralia</taxon>
        <taxon>Lophotrochozoa</taxon>
        <taxon>Mollusca</taxon>
        <taxon>Bivalvia</taxon>
        <taxon>Autobranchia</taxon>
        <taxon>Heteroconchia</taxon>
        <taxon>Palaeoheterodonta</taxon>
        <taxon>Unionida</taxon>
        <taxon>Unionoidea</taxon>
        <taxon>Unionidae</taxon>
        <taxon>Ambleminae</taxon>
        <taxon>Lampsilini</taxon>
        <taxon>Potamilus</taxon>
    </lineage>
</organism>
<proteinExistence type="predicted"/>
<evidence type="ECO:0000313" key="1">
    <source>
        <dbReference type="EMBL" id="KAK3591785.1"/>
    </source>
</evidence>
<dbReference type="Proteomes" id="UP001195483">
    <property type="component" value="Unassembled WGS sequence"/>
</dbReference>
<dbReference type="EMBL" id="JAEAOA010000520">
    <property type="protein sequence ID" value="KAK3591785.1"/>
    <property type="molecule type" value="Genomic_DNA"/>
</dbReference>
<gene>
    <name evidence="1" type="ORF">CHS0354_007634</name>
</gene>